<reference evidence="1" key="1">
    <citation type="journal article" date="2012" name="PLoS ONE">
        <title>Gene sets for utilization of primary and secondary nutrition supplies in the distal gut of endangered iberian lynx.</title>
        <authorList>
            <person name="Alcaide M."/>
            <person name="Messina E."/>
            <person name="Richter M."/>
            <person name="Bargiela R."/>
            <person name="Peplies J."/>
            <person name="Huws S.A."/>
            <person name="Newbold C.J."/>
            <person name="Golyshin P.N."/>
            <person name="Simon M.A."/>
            <person name="Lopez G."/>
            <person name="Yakimov M.M."/>
            <person name="Ferrer M."/>
        </authorList>
    </citation>
    <scope>NUCLEOTIDE SEQUENCE</scope>
</reference>
<dbReference type="AlphaFoldDB" id="J9CSV8"/>
<protein>
    <submittedName>
        <fullName evidence="1">Uncharacterized protein</fullName>
    </submittedName>
</protein>
<evidence type="ECO:0000313" key="1">
    <source>
        <dbReference type="EMBL" id="EJX03291.1"/>
    </source>
</evidence>
<sequence length="53" mass="5947">MIVISGNKGLEQPVCRLAQILGHIHSRHRSVLRIFPHVVCNLFAVQNSHCIGF</sequence>
<organism evidence="1">
    <name type="scientific">gut metagenome</name>
    <dbReference type="NCBI Taxonomy" id="749906"/>
    <lineage>
        <taxon>unclassified sequences</taxon>
        <taxon>metagenomes</taxon>
        <taxon>organismal metagenomes</taxon>
    </lineage>
</organism>
<gene>
    <name evidence="1" type="ORF">EVA_08603</name>
</gene>
<proteinExistence type="predicted"/>
<dbReference type="EMBL" id="AMCI01002217">
    <property type="protein sequence ID" value="EJX03291.1"/>
    <property type="molecule type" value="Genomic_DNA"/>
</dbReference>
<name>J9CSV8_9ZZZZ</name>
<comment type="caution">
    <text evidence="1">The sequence shown here is derived from an EMBL/GenBank/DDBJ whole genome shotgun (WGS) entry which is preliminary data.</text>
</comment>
<accession>J9CSV8</accession>